<protein>
    <recommendedName>
        <fullName evidence="11">Multidrug resistance ABC transporter ATP-binding and permease protein</fullName>
        <ecNumber evidence="2">7.6.2.2</ecNumber>
    </recommendedName>
</protein>
<keyword evidence="7 12" id="KW-0472">Membrane</keyword>
<evidence type="ECO:0000256" key="11">
    <source>
        <dbReference type="ARBA" id="ARBA00072598"/>
    </source>
</evidence>
<feature type="transmembrane region" description="Helical" evidence="12">
    <location>
        <begin position="141"/>
        <end position="159"/>
    </location>
</feature>
<dbReference type="GO" id="GO:0005886">
    <property type="term" value="C:plasma membrane"/>
    <property type="evidence" value="ECO:0007669"/>
    <property type="project" value="UniProtKB-SubCell"/>
</dbReference>
<dbReference type="CDD" id="cd07346">
    <property type="entry name" value="ABC_6TM_exporters"/>
    <property type="match status" value="1"/>
</dbReference>
<keyword evidence="6 12" id="KW-1133">Transmembrane helix</keyword>
<comment type="function">
    <text evidence="9">Efflux transporter for a variety of amphiphilic cationic compounds, including antibiotics.</text>
</comment>
<dbReference type="Gene3D" id="3.40.50.300">
    <property type="entry name" value="P-loop containing nucleotide triphosphate hydrolases"/>
    <property type="match status" value="1"/>
</dbReference>
<dbReference type="InterPro" id="IPR003593">
    <property type="entry name" value="AAA+_ATPase"/>
</dbReference>
<dbReference type="PROSITE" id="PS50893">
    <property type="entry name" value="ABC_TRANSPORTER_2"/>
    <property type="match status" value="1"/>
</dbReference>
<dbReference type="InterPro" id="IPR003439">
    <property type="entry name" value="ABC_transporter-like_ATP-bd"/>
</dbReference>
<evidence type="ECO:0000256" key="2">
    <source>
        <dbReference type="ARBA" id="ARBA00012191"/>
    </source>
</evidence>
<dbReference type="SUPFAM" id="SSF52540">
    <property type="entry name" value="P-loop containing nucleoside triphosphate hydrolases"/>
    <property type="match status" value="1"/>
</dbReference>
<dbReference type="InterPro" id="IPR027417">
    <property type="entry name" value="P-loop_NTPase"/>
</dbReference>
<dbReference type="GeneID" id="95581419"/>
<evidence type="ECO:0000256" key="1">
    <source>
        <dbReference type="ARBA" id="ARBA00004651"/>
    </source>
</evidence>
<dbReference type="PROSITE" id="PS50929">
    <property type="entry name" value="ABC_TM1F"/>
    <property type="match status" value="1"/>
</dbReference>
<dbReference type="InterPro" id="IPR017871">
    <property type="entry name" value="ABC_transporter-like_CS"/>
</dbReference>
<dbReference type="Proteomes" id="UP000288028">
    <property type="component" value="Unassembled WGS sequence"/>
</dbReference>
<reference evidence="15 16" key="1">
    <citation type="submission" date="2017-05" db="EMBL/GenBank/DDBJ databases">
        <title>Vagococcus spp. assemblies.</title>
        <authorList>
            <person name="Gulvik C.A."/>
        </authorList>
    </citation>
    <scope>NUCLEOTIDE SEQUENCE [LARGE SCALE GENOMIC DNA]</scope>
    <source>
        <strain evidence="15 16">SS1714</strain>
    </source>
</reference>
<comment type="subcellular location">
    <subcellularLocation>
        <location evidence="1">Cell membrane</location>
        <topology evidence="1">Multi-pass membrane protein</topology>
    </subcellularLocation>
</comment>
<dbReference type="GO" id="GO:0015421">
    <property type="term" value="F:ABC-type oligopeptide transporter activity"/>
    <property type="evidence" value="ECO:0007669"/>
    <property type="project" value="TreeGrafter"/>
</dbReference>
<dbReference type="PANTHER" id="PTHR43394:SF1">
    <property type="entry name" value="ATP-BINDING CASSETTE SUB-FAMILY B MEMBER 10, MITOCHONDRIAL"/>
    <property type="match status" value="1"/>
</dbReference>
<dbReference type="PANTHER" id="PTHR43394">
    <property type="entry name" value="ATP-DEPENDENT PERMEASE MDL1, MITOCHONDRIAL"/>
    <property type="match status" value="1"/>
</dbReference>
<dbReference type="SMART" id="SM00382">
    <property type="entry name" value="AAA"/>
    <property type="match status" value="1"/>
</dbReference>
<evidence type="ECO:0000256" key="9">
    <source>
        <dbReference type="ARBA" id="ARBA00059943"/>
    </source>
</evidence>
<evidence type="ECO:0000256" key="3">
    <source>
        <dbReference type="ARBA" id="ARBA00022692"/>
    </source>
</evidence>
<evidence type="ECO:0000256" key="8">
    <source>
        <dbReference type="ARBA" id="ARBA00034018"/>
    </source>
</evidence>
<dbReference type="RefSeq" id="WP_126792125.1">
    <property type="nucleotide sequence ID" value="NZ_CP060720.1"/>
</dbReference>
<comment type="similarity">
    <text evidence="10">Belongs to the ABC transporter superfamily. Multidrug exporter LmrA (TC 3.A.1.117.1) family.</text>
</comment>
<keyword evidence="5" id="KW-0067">ATP-binding</keyword>
<dbReference type="InterPro" id="IPR039421">
    <property type="entry name" value="Type_1_exporter"/>
</dbReference>
<dbReference type="GO" id="GO:0005524">
    <property type="term" value="F:ATP binding"/>
    <property type="evidence" value="ECO:0007669"/>
    <property type="project" value="UniProtKB-KW"/>
</dbReference>
<feature type="domain" description="ABC transporter" evidence="13">
    <location>
        <begin position="342"/>
        <end position="577"/>
    </location>
</feature>
<evidence type="ECO:0000313" key="16">
    <source>
        <dbReference type="Proteomes" id="UP000288028"/>
    </source>
</evidence>
<dbReference type="OrthoDB" id="9770415at2"/>
<evidence type="ECO:0000256" key="4">
    <source>
        <dbReference type="ARBA" id="ARBA00022741"/>
    </source>
</evidence>
<evidence type="ECO:0000256" key="10">
    <source>
        <dbReference type="ARBA" id="ARBA00061674"/>
    </source>
</evidence>
<proteinExistence type="inferred from homology"/>
<evidence type="ECO:0000313" key="15">
    <source>
        <dbReference type="EMBL" id="RSU16084.1"/>
    </source>
</evidence>
<dbReference type="InterPro" id="IPR011527">
    <property type="entry name" value="ABC1_TM_dom"/>
</dbReference>
<dbReference type="FunFam" id="3.40.50.300:FF:000218">
    <property type="entry name" value="Multidrug ABC transporter ATP-binding protein"/>
    <property type="match status" value="1"/>
</dbReference>
<evidence type="ECO:0000256" key="7">
    <source>
        <dbReference type="ARBA" id="ARBA00023136"/>
    </source>
</evidence>
<sequence length="580" mass="66169">MTDKSSIFSMLKFMFSKIKNEKKMLIISFTFLLGISFFEFKIPQITQQMIDVSIPAKSFYQIGMNVLSILAFALCLSFLTYYSNIVMSRVSQHMIANLRDELYEHVLKQDFAYFENSKTGDLMTRLTGDVKALQDLISAQSLKLISNLFTFVFIYIFMLMQDVKLTLLITITFPLLYFLNTFFSKHIKQAFKKVRASTSEINNHLQTSLTSILLIKTFVNEEKEAEDFHQLNIKTRDNFLEAMKYQTVFSPTIELVNYMGMAIVLLYSGYGIIHGKQTVGELVAYLSYLKMLQNPIRSFTQMVSRFQQAVVSYQRILDIYEAEPLVVDCENPIVLSDLKENISFDKVSFHYPTYEKNILNELDFTLEKGKMLALVGVSGSGKTTITKLITRLYDVSSGEIRIDNENIQHFSLGSLRQNIGMVTQEIELVDGTILDNILYGSKEKTEEDIRQALKAAKLADFIDSLPKGLHTEIGERGIKLSGGQKQRVAIARIFLKNAPILILDEATAALDNESEKYIQESLNQLLNDRTSLVIAHRLSTIQKADDIIVLEDGKILERGTHKELLASSGRYKELYEAQFN</sequence>
<evidence type="ECO:0000259" key="14">
    <source>
        <dbReference type="PROSITE" id="PS50929"/>
    </source>
</evidence>
<keyword evidence="16" id="KW-1185">Reference proteome</keyword>
<evidence type="ECO:0000259" key="13">
    <source>
        <dbReference type="PROSITE" id="PS50893"/>
    </source>
</evidence>
<feature type="transmembrane region" description="Helical" evidence="12">
    <location>
        <begin position="165"/>
        <end position="183"/>
    </location>
</feature>
<evidence type="ECO:0000256" key="6">
    <source>
        <dbReference type="ARBA" id="ARBA00022989"/>
    </source>
</evidence>
<organism evidence="15 16">
    <name type="scientific">Vagococcus carniphilus</name>
    <dbReference type="NCBI Taxonomy" id="218144"/>
    <lineage>
        <taxon>Bacteria</taxon>
        <taxon>Bacillati</taxon>
        <taxon>Bacillota</taxon>
        <taxon>Bacilli</taxon>
        <taxon>Lactobacillales</taxon>
        <taxon>Enterococcaceae</taxon>
        <taxon>Vagococcus</taxon>
    </lineage>
</organism>
<dbReference type="GO" id="GO:0016887">
    <property type="term" value="F:ATP hydrolysis activity"/>
    <property type="evidence" value="ECO:0007669"/>
    <property type="project" value="InterPro"/>
</dbReference>
<name>A0A430B6W8_9ENTE</name>
<dbReference type="GO" id="GO:0008559">
    <property type="term" value="F:ABC-type xenobiotic transporter activity"/>
    <property type="evidence" value="ECO:0007669"/>
    <property type="project" value="UniProtKB-EC"/>
</dbReference>
<dbReference type="Pfam" id="PF00664">
    <property type="entry name" value="ABC_membrane"/>
    <property type="match status" value="1"/>
</dbReference>
<accession>A0A430B6W8</accession>
<dbReference type="AlphaFoldDB" id="A0A430B6W8"/>
<dbReference type="EMBL" id="NGKB01000003">
    <property type="protein sequence ID" value="RSU16084.1"/>
    <property type="molecule type" value="Genomic_DNA"/>
</dbReference>
<gene>
    <name evidence="15" type="ORF">CBF28_03800</name>
</gene>
<evidence type="ECO:0000256" key="5">
    <source>
        <dbReference type="ARBA" id="ARBA00022840"/>
    </source>
</evidence>
<dbReference type="Gene3D" id="1.20.1560.10">
    <property type="entry name" value="ABC transporter type 1, transmembrane domain"/>
    <property type="match status" value="1"/>
</dbReference>
<dbReference type="InterPro" id="IPR036640">
    <property type="entry name" value="ABC1_TM_sf"/>
</dbReference>
<comment type="catalytic activity">
    <reaction evidence="8">
        <text>ATP + H2O + xenobioticSide 1 = ADP + phosphate + xenobioticSide 2.</text>
        <dbReference type="EC" id="7.6.2.2"/>
    </reaction>
</comment>
<dbReference type="PROSITE" id="PS00211">
    <property type="entry name" value="ABC_TRANSPORTER_1"/>
    <property type="match status" value="1"/>
</dbReference>
<feature type="transmembrane region" description="Helical" evidence="12">
    <location>
        <begin position="62"/>
        <end position="82"/>
    </location>
</feature>
<feature type="domain" description="ABC transmembrane type-1" evidence="14">
    <location>
        <begin position="26"/>
        <end position="308"/>
    </location>
</feature>
<dbReference type="EC" id="7.6.2.2" evidence="2"/>
<dbReference type="SUPFAM" id="SSF90123">
    <property type="entry name" value="ABC transporter transmembrane region"/>
    <property type="match status" value="1"/>
</dbReference>
<comment type="caution">
    <text evidence="15">The sequence shown here is derived from an EMBL/GenBank/DDBJ whole genome shotgun (WGS) entry which is preliminary data.</text>
</comment>
<keyword evidence="3 12" id="KW-0812">Transmembrane</keyword>
<feature type="transmembrane region" description="Helical" evidence="12">
    <location>
        <begin position="255"/>
        <end position="273"/>
    </location>
</feature>
<evidence type="ECO:0000256" key="12">
    <source>
        <dbReference type="SAM" id="Phobius"/>
    </source>
</evidence>
<keyword evidence="4" id="KW-0547">Nucleotide-binding</keyword>
<dbReference type="Pfam" id="PF00005">
    <property type="entry name" value="ABC_tran"/>
    <property type="match status" value="1"/>
</dbReference>